<evidence type="ECO:0000313" key="2">
    <source>
        <dbReference type="EMBL" id="GAI55219.1"/>
    </source>
</evidence>
<evidence type="ECO:0000256" key="1">
    <source>
        <dbReference type="SAM" id="MobiDB-lite"/>
    </source>
</evidence>
<gene>
    <name evidence="2" type="ORF">S06H3_61758</name>
</gene>
<dbReference type="EMBL" id="BARV01040562">
    <property type="protein sequence ID" value="GAI55219.1"/>
    <property type="molecule type" value="Genomic_DNA"/>
</dbReference>
<protein>
    <submittedName>
        <fullName evidence="2">Uncharacterized protein</fullName>
    </submittedName>
</protein>
<name>X1RI23_9ZZZZ</name>
<reference evidence="2" key="1">
    <citation type="journal article" date="2014" name="Front. Microbiol.">
        <title>High frequency of phylogenetically diverse reductive dehalogenase-homologous genes in deep subseafloor sedimentary metagenomes.</title>
        <authorList>
            <person name="Kawai M."/>
            <person name="Futagami T."/>
            <person name="Toyoda A."/>
            <person name="Takaki Y."/>
            <person name="Nishi S."/>
            <person name="Hori S."/>
            <person name="Arai W."/>
            <person name="Tsubouchi T."/>
            <person name="Morono Y."/>
            <person name="Uchiyama I."/>
            <person name="Ito T."/>
            <person name="Fujiyama A."/>
            <person name="Inagaki F."/>
            <person name="Takami H."/>
        </authorList>
    </citation>
    <scope>NUCLEOTIDE SEQUENCE</scope>
    <source>
        <strain evidence="2">Expedition CK06-06</strain>
    </source>
</reference>
<dbReference type="AlphaFoldDB" id="X1RI23"/>
<comment type="caution">
    <text evidence="2">The sequence shown here is derived from an EMBL/GenBank/DDBJ whole genome shotgun (WGS) entry which is preliminary data.</text>
</comment>
<sequence length="68" mass="6917">MTCSDTGQCGTETIDDWGGTNASPTSWAAGDYGFGYSTDDVTLSGVTGDRFSGSKFAGFLHSGPGDPV</sequence>
<feature type="compositionally biased region" description="Polar residues" evidence="1">
    <location>
        <begin position="1"/>
        <end position="11"/>
    </location>
</feature>
<proteinExistence type="predicted"/>
<feature type="non-terminal residue" evidence="2">
    <location>
        <position position="68"/>
    </location>
</feature>
<organism evidence="2">
    <name type="scientific">marine sediment metagenome</name>
    <dbReference type="NCBI Taxonomy" id="412755"/>
    <lineage>
        <taxon>unclassified sequences</taxon>
        <taxon>metagenomes</taxon>
        <taxon>ecological metagenomes</taxon>
    </lineage>
</organism>
<accession>X1RI23</accession>
<feature type="region of interest" description="Disordered" evidence="1">
    <location>
        <begin position="1"/>
        <end position="22"/>
    </location>
</feature>